<dbReference type="KEGG" id="ccos:Pan44_45220"/>
<proteinExistence type="predicted"/>
<dbReference type="EMBL" id="CP036271">
    <property type="protein sequence ID" value="QDT56468.1"/>
    <property type="molecule type" value="Genomic_DNA"/>
</dbReference>
<gene>
    <name evidence="1" type="ORF">Pan44_45220</name>
</gene>
<organism evidence="1 2">
    <name type="scientific">Caulifigura coniformis</name>
    <dbReference type="NCBI Taxonomy" id="2527983"/>
    <lineage>
        <taxon>Bacteria</taxon>
        <taxon>Pseudomonadati</taxon>
        <taxon>Planctomycetota</taxon>
        <taxon>Planctomycetia</taxon>
        <taxon>Planctomycetales</taxon>
        <taxon>Planctomycetaceae</taxon>
        <taxon>Caulifigura</taxon>
    </lineage>
</organism>
<dbReference type="AlphaFoldDB" id="A0A517SK20"/>
<protein>
    <submittedName>
        <fullName evidence="1">Uncharacterized protein</fullName>
    </submittedName>
</protein>
<name>A0A517SK20_9PLAN</name>
<keyword evidence="2" id="KW-1185">Reference proteome</keyword>
<dbReference type="InParanoid" id="A0A517SK20"/>
<reference evidence="1 2" key="1">
    <citation type="submission" date="2019-02" db="EMBL/GenBank/DDBJ databases">
        <title>Deep-cultivation of Planctomycetes and their phenomic and genomic characterization uncovers novel biology.</title>
        <authorList>
            <person name="Wiegand S."/>
            <person name="Jogler M."/>
            <person name="Boedeker C."/>
            <person name="Pinto D."/>
            <person name="Vollmers J."/>
            <person name="Rivas-Marin E."/>
            <person name="Kohn T."/>
            <person name="Peeters S.H."/>
            <person name="Heuer A."/>
            <person name="Rast P."/>
            <person name="Oberbeckmann S."/>
            <person name="Bunk B."/>
            <person name="Jeske O."/>
            <person name="Meyerdierks A."/>
            <person name="Storesund J.E."/>
            <person name="Kallscheuer N."/>
            <person name="Luecker S."/>
            <person name="Lage O.M."/>
            <person name="Pohl T."/>
            <person name="Merkel B.J."/>
            <person name="Hornburger P."/>
            <person name="Mueller R.-W."/>
            <person name="Bruemmer F."/>
            <person name="Labrenz M."/>
            <person name="Spormann A.M."/>
            <person name="Op den Camp H."/>
            <person name="Overmann J."/>
            <person name="Amann R."/>
            <person name="Jetten M.S.M."/>
            <person name="Mascher T."/>
            <person name="Medema M.H."/>
            <person name="Devos D.P."/>
            <person name="Kaster A.-K."/>
            <person name="Ovreas L."/>
            <person name="Rohde M."/>
            <person name="Galperin M.Y."/>
            <person name="Jogler C."/>
        </authorList>
    </citation>
    <scope>NUCLEOTIDE SEQUENCE [LARGE SCALE GENOMIC DNA]</scope>
    <source>
        <strain evidence="1 2">Pan44</strain>
    </source>
</reference>
<accession>A0A517SK20</accession>
<evidence type="ECO:0000313" key="1">
    <source>
        <dbReference type="EMBL" id="QDT56468.1"/>
    </source>
</evidence>
<dbReference type="Proteomes" id="UP000315700">
    <property type="component" value="Chromosome"/>
</dbReference>
<sequence length="62" mass="6688">MMARRLHPVEFLSDLGAGFPSGDRILMRELSAARVDEMPSDLAVSYDSLVIGIVIQAVSAVL</sequence>
<evidence type="ECO:0000313" key="2">
    <source>
        <dbReference type="Proteomes" id="UP000315700"/>
    </source>
</evidence>